<keyword evidence="2" id="KW-1185">Reference proteome</keyword>
<evidence type="ECO:0000313" key="1">
    <source>
        <dbReference type="EMBL" id="PKU23148.1"/>
    </source>
</evidence>
<dbReference type="InterPro" id="IPR036280">
    <property type="entry name" value="Multihaem_cyt_sf"/>
</dbReference>
<dbReference type="OrthoDB" id="5430146at2"/>
<dbReference type="Proteomes" id="UP000233293">
    <property type="component" value="Unassembled WGS sequence"/>
</dbReference>
<dbReference type="Pfam" id="PF09719">
    <property type="entry name" value="C_GCAxxG_C_C"/>
    <property type="match status" value="1"/>
</dbReference>
<evidence type="ECO:0000313" key="2">
    <source>
        <dbReference type="Proteomes" id="UP000233293"/>
    </source>
</evidence>
<protein>
    <submittedName>
        <fullName evidence="1">Uncharacterized protein</fullName>
    </submittedName>
</protein>
<proteinExistence type="predicted"/>
<dbReference type="RefSeq" id="WP_101252046.1">
    <property type="nucleotide sequence ID" value="NZ_PIUM01000023.1"/>
</dbReference>
<accession>A0A2N3PRW2</accession>
<dbReference type="AlphaFoldDB" id="A0A2N3PRW2"/>
<sequence>MTTRREVLGAFGGAGSALLGSFLCGRAAAAETGAAMAPMPTNAPAVPWPYVKLDPQAVAERAYKGFLSGHCMYGSFYGIIGELAEKKGAPYDNFPFAMMKIGAGGMADWASLCGALNGPALAISLLSSDPKPLVDELFNWYQAAELPDYHPQQKPRVEITTKSVSNSVLCHVSVTRWCEKADVKAFSLDRDERCAWLTASCAKKTVELLNAQADGVFKAAYPIPKEVQECRSCHDKGGKLENTRGKMECTTCHTTLGPKHPTVKGKDL</sequence>
<dbReference type="EMBL" id="PIUM01000023">
    <property type="protein sequence ID" value="PKU23148.1"/>
    <property type="molecule type" value="Genomic_DNA"/>
</dbReference>
<name>A0A2N3PRW2_9PROT</name>
<reference evidence="2" key="1">
    <citation type="submission" date="2017-12" db="EMBL/GenBank/DDBJ databases">
        <title>Draft genome sequence of Telmatospirillum siberiense 26-4b1T, an acidotolerant peatland alphaproteobacterium potentially involved in sulfur cycling.</title>
        <authorList>
            <person name="Hausmann B."/>
            <person name="Pjevac P."/>
            <person name="Schreck K."/>
            <person name="Herbold C.W."/>
            <person name="Daims H."/>
            <person name="Wagner M."/>
            <person name="Pester M."/>
            <person name="Loy A."/>
        </authorList>
    </citation>
    <scope>NUCLEOTIDE SEQUENCE [LARGE SCALE GENOMIC DNA]</scope>
    <source>
        <strain evidence="2">26-4b1</strain>
    </source>
</reference>
<dbReference type="SUPFAM" id="SSF48695">
    <property type="entry name" value="Multiheme cytochromes"/>
    <property type="match status" value="1"/>
</dbReference>
<gene>
    <name evidence="1" type="ORF">CWS72_18145</name>
</gene>
<dbReference type="PROSITE" id="PS51318">
    <property type="entry name" value="TAT"/>
    <property type="match status" value="1"/>
</dbReference>
<organism evidence="1 2">
    <name type="scientific">Telmatospirillum siberiense</name>
    <dbReference type="NCBI Taxonomy" id="382514"/>
    <lineage>
        <taxon>Bacteria</taxon>
        <taxon>Pseudomonadati</taxon>
        <taxon>Pseudomonadota</taxon>
        <taxon>Alphaproteobacteria</taxon>
        <taxon>Rhodospirillales</taxon>
        <taxon>Rhodospirillaceae</taxon>
        <taxon>Telmatospirillum</taxon>
    </lineage>
</organism>
<dbReference type="InterPro" id="IPR010181">
    <property type="entry name" value="CGCAxxGCC_motif"/>
</dbReference>
<comment type="caution">
    <text evidence="1">The sequence shown here is derived from an EMBL/GenBank/DDBJ whole genome shotgun (WGS) entry which is preliminary data.</text>
</comment>
<dbReference type="InterPro" id="IPR006311">
    <property type="entry name" value="TAT_signal"/>
</dbReference>